<evidence type="ECO:0000259" key="7">
    <source>
        <dbReference type="PROSITE" id="PS51830"/>
    </source>
</evidence>
<dbReference type="GO" id="GO:0042981">
    <property type="term" value="P:regulation of apoptotic process"/>
    <property type="evidence" value="ECO:0007669"/>
    <property type="project" value="InterPro"/>
</dbReference>
<dbReference type="PROSITE" id="PS50209">
    <property type="entry name" value="CARD"/>
    <property type="match status" value="1"/>
</dbReference>
<evidence type="ECO:0000313" key="8">
    <source>
        <dbReference type="Ensembl" id="ENSGACP00000039018.1"/>
    </source>
</evidence>
<dbReference type="Proteomes" id="UP000007635">
    <property type="component" value="Chromosome XXI"/>
</dbReference>
<dbReference type="Ensembl" id="ENSGACT00000066235.1">
    <property type="protein sequence ID" value="ENSGACP00000039018.1"/>
    <property type="gene ID" value="ENSGACG00000026920.1"/>
</dbReference>
<comment type="subcellular location">
    <subcellularLocation>
        <location evidence="1">Cytoplasm</location>
        <location evidence="1">Cytosol</location>
    </subcellularLocation>
</comment>
<evidence type="ECO:0008006" key="10">
    <source>
        <dbReference type="Google" id="ProtNLM"/>
    </source>
</evidence>
<protein>
    <recommendedName>
        <fullName evidence="10">CARD domain-containing protein</fullName>
    </recommendedName>
</protein>
<evidence type="ECO:0000256" key="1">
    <source>
        <dbReference type="ARBA" id="ARBA00004514"/>
    </source>
</evidence>
<evidence type="ECO:0000256" key="5">
    <source>
        <dbReference type="ARBA" id="ARBA00023198"/>
    </source>
</evidence>
<keyword evidence="4" id="KW-0391">Immunity</keyword>
<dbReference type="InterPro" id="IPR025307">
    <property type="entry name" value="FIIND_dom"/>
</dbReference>
<dbReference type="Pfam" id="PF13553">
    <property type="entry name" value="FIIND"/>
    <property type="match status" value="1"/>
</dbReference>
<reference evidence="8" key="3">
    <citation type="submission" date="2025-09" db="UniProtKB">
        <authorList>
            <consortium name="Ensembl"/>
        </authorList>
    </citation>
    <scope>IDENTIFICATION</scope>
</reference>
<keyword evidence="3" id="KW-0399">Innate immunity</keyword>
<dbReference type="GO" id="GO:0006954">
    <property type="term" value="P:inflammatory response"/>
    <property type="evidence" value="ECO:0007669"/>
    <property type="project" value="UniProtKB-KW"/>
</dbReference>
<keyword evidence="5" id="KW-0395">Inflammatory response</keyword>
<dbReference type="Pfam" id="PF23679">
    <property type="entry name" value="UPA-FIIND"/>
    <property type="match status" value="1"/>
</dbReference>
<keyword evidence="9" id="KW-1185">Reference proteome</keyword>
<sequence length="423" mass="47216">RLQNQRSDLLTSCRLPERHQDDADVLTETAASFAAASHSVTGASPAAGQQEFTPDITADEDDETFRLRCSGPGLYLCSVTGLVFHMGGDGGEVVYRIVPWDWRLLARHHKKAAGLLFNIECEQRSVLGLHLPHCEIQSGGGGDFLSVAHVEDEAVEFLRPREVTETHVVVDVSGLSALGNVRDGDSPPQPVRALVLLFYRPPKDPDDPEPESLLNVLMLPSNVVVREVKCSRWNDVGPESYIETTSQCKLHPDREYVLSTSPQDDRVIVQPTKAEFHCNYYDNYIPSFQVTLETRLKEIKLFLNEGDGSLSVWERRVVLSDAVVASRRPSALDLVHSERLLKVRSDLVKRISEPVLKSLLDRLLEKTVITDGEWEAAGAMPNNSDRARFVIDAVRRKGDDASLEMIEFLKEVDPFLCEHLGLM</sequence>
<reference evidence="8 9" key="1">
    <citation type="journal article" date="2021" name="G3 (Bethesda)">
        <title>Improved contiguity of the threespine stickleback genome using long-read sequencing.</title>
        <authorList>
            <person name="Nath S."/>
            <person name="Shaw D.E."/>
            <person name="White M.A."/>
        </authorList>
    </citation>
    <scope>NUCLEOTIDE SEQUENCE [LARGE SCALE GENOMIC DNA]</scope>
    <source>
        <strain evidence="8 9">Lake Benthic</strain>
    </source>
</reference>
<feature type="domain" description="FIIND" evidence="7">
    <location>
        <begin position="46"/>
        <end position="331"/>
    </location>
</feature>
<dbReference type="PANTHER" id="PTHR46985:SF2">
    <property type="entry name" value="APOPTOSIS-ASSOCIATED SPECK-LIKE PROTEIN CONTAINING A CARD"/>
    <property type="match status" value="1"/>
</dbReference>
<dbReference type="GO" id="GO:0005829">
    <property type="term" value="C:cytosol"/>
    <property type="evidence" value="ECO:0007669"/>
    <property type="project" value="UniProtKB-SubCell"/>
</dbReference>
<evidence type="ECO:0000259" key="6">
    <source>
        <dbReference type="PROSITE" id="PS50209"/>
    </source>
</evidence>
<evidence type="ECO:0000313" key="9">
    <source>
        <dbReference type="Proteomes" id="UP000007635"/>
    </source>
</evidence>
<reference evidence="8" key="2">
    <citation type="submission" date="2025-08" db="UniProtKB">
        <authorList>
            <consortium name="Ensembl"/>
        </authorList>
    </citation>
    <scope>IDENTIFICATION</scope>
</reference>
<accession>A0AAQ4PM39</accession>
<dbReference type="InterPro" id="IPR011029">
    <property type="entry name" value="DEATH-like_dom_sf"/>
</dbReference>
<dbReference type="AlphaFoldDB" id="A0AAQ4PM39"/>
<dbReference type="InterPro" id="IPR001315">
    <property type="entry name" value="CARD"/>
</dbReference>
<dbReference type="InterPro" id="IPR051249">
    <property type="entry name" value="NLRP_Inflammasome"/>
</dbReference>
<dbReference type="Gene3D" id="1.10.533.10">
    <property type="entry name" value="Death Domain, Fas"/>
    <property type="match status" value="1"/>
</dbReference>
<dbReference type="Pfam" id="PF00619">
    <property type="entry name" value="CARD"/>
    <property type="match status" value="1"/>
</dbReference>
<dbReference type="SUPFAM" id="SSF47986">
    <property type="entry name" value="DEATH domain"/>
    <property type="match status" value="1"/>
</dbReference>
<name>A0AAQ4PM39_GASAC</name>
<dbReference type="GO" id="GO:0045087">
    <property type="term" value="P:innate immune response"/>
    <property type="evidence" value="ECO:0007669"/>
    <property type="project" value="UniProtKB-KW"/>
</dbReference>
<proteinExistence type="predicted"/>
<evidence type="ECO:0000256" key="2">
    <source>
        <dbReference type="ARBA" id="ARBA00022490"/>
    </source>
</evidence>
<evidence type="ECO:0000256" key="3">
    <source>
        <dbReference type="ARBA" id="ARBA00022588"/>
    </source>
</evidence>
<dbReference type="PROSITE" id="PS51830">
    <property type="entry name" value="FIIND"/>
    <property type="match status" value="1"/>
</dbReference>
<evidence type="ECO:0000256" key="4">
    <source>
        <dbReference type="ARBA" id="ARBA00022859"/>
    </source>
</evidence>
<dbReference type="SMART" id="SM00114">
    <property type="entry name" value="CARD"/>
    <property type="match status" value="1"/>
</dbReference>
<organism evidence="8 9">
    <name type="scientific">Gasterosteus aculeatus aculeatus</name>
    <name type="common">three-spined stickleback</name>
    <dbReference type="NCBI Taxonomy" id="481459"/>
    <lineage>
        <taxon>Eukaryota</taxon>
        <taxon>Metazoa</taxon>
        <taxon>Chordata</taxon>
        <taxon>Craniata</taxon>
        <taxon>Vertebrata</taxon>
        <taxon>Euteleostomi</taxon>
        <taxon>Actinopterygii</taxon>
        <taxon>Neopterygii</taxon>
        <taxon>Teleostei</taxon>
        <taxon>Neoteleostei</taxon>
        <taxon>Acanthomorphata</taxon>
        <taxon>Eupercaria</taxon>
        <taxon>Perciformes</taxon>
        <taxon>Cottioidei</taxon>
        <taxon>Gasterosteales</taxon>
        <taxon>Gasterosteidae</taxon>
        <taxon>Gasterosteus</taxon>
    </lineage>
</organism>
<feature type="domain" description="CARD" evidence="6">
    <location>
        <begin position="332"/>
        <end position="423"/>
    </location>
</feature>
<keyword evidence="2" id="KW-0963">Cytoplasm</keyword>
<dbReference type="GeneTree" id="ENSGT00730000111912"/>
<dbReference type="PANTHER" id="PTHR46985">
    <property type="entry name" value="NACHT, LRR AND PYD DOMAINS-CONTAINING PROTEIN 1"/>
    <property type="match status" value="1"/>
</dbReference>